<dbReference type="InterPro" id="IPR032808">
    <property type="entry name" value="DoxX"/>
</dbReference>
<dbReference type="Pfam" id="PF07681">
    <property type="entry name" value="DoxX"/>
    <property type="match status" value="1"/>
</dbReference>
<proteinExistence type="predicted"/>
<reference evidence="6 7" key="1">
    <citation type="journal article" date="2011" name="Stand. Genomic Sci.">
        <title>Complete genome sequence of the thermophilic, hydrogen-oxidizing Bacillus tusciae type strain (T2) and reclassification in the new genus, Kyrpidia gen. nov. as Kyrpidia tusciae comb. nov. and emendation of the family Alicyclobacillaceae da Costa and Rainey, 2010.</title>
        <authorList>
            <person name="Klenk H.P."/>
            <person name="Lapidus A."/>
            <person name="Chertkov O."/>
            <person name="Copeland A."/>
            <person name="Del Rio T.G."/>
            <person name="Nolan M."/>
            <person name="Lucas S."/>
            <person name="Chen F."/>
            <person name="Tice H."/>
            <person name="Cheng J.F."/>
            <person name="Han C."/>
            <person name="Bruce D."/>
            <person name="Goodwin L."/>
            <person name="Pitluck S."/>
            <person name="Pati A."/>
            <person name="Ivanova N."/>
            <person name="Mavromatis K."/>
            <person name="Daum C."/>
            <person name="Chen A."/>
            <person name="Palaniappan K."/>
            <person name="Chang Y.J."/>
            <person name="Land M."/>
            <person name="Hauser L."/>
            <person name="Jeffries C.D."/>
            <person name="Detter J.C."/>
            <person name="Rohde M."/>
            <person name="Abt B."/>
            <person name="Pukall R."/>
            <person name="Goker M."/>
            <person name="Bristow J."/>
            <person name="Markowitz V."/>
            <person name="Hugenholtz P."/>
            <person name="Eisen J.A."/>
        </authorList>
    </citation>
    <scope>NUCLEOTIDE SEQUENCE [LARGE SCALE GENOMIC DNA]</scope>
    <source>
        <strain evidence="6 7">DSM 2912</strain>
    </source>
</reference>
<feature type="transmembrane region" description="Helical" evidence="5">
    <location>
        <begin position="64"/>
        <end position="85"/>
    </location>
</feature>
<organism evidence="6 7">
    <name type="scientific">Kyrpidia tusciae (strain DSM 2912 / NBRC 15312 / T2)</name>
    <name type="common">Bacillus tusciae</name>
    <dbReference type="NCBI Taxonomy" id="562970"/>
    <lineage>
        <taxon>Bacteria</taxon>
        <taxon>Bacillati</taxon>
        <taxon>Bacillota</taxon>
        <taxon>Bacilli</taxon>
        <taxon>Bacillales</taxon>
        <taxon>Alicyclobacillaceae</taxon>
        <taxon>Kyrpidia</taxon>
    </lineage>
</organism>
<evidence type="ECO:0000256" key="5">
    <source>
        <dbReference type="SAM" id="Phobius"/>
    </source>
</evidence>
<feature type="transmembrane region" description="Helical" evidence="5">
    <location>
        <begin position="39"/>
        <end position="58"/>
    </location>
</feature>
<feature type="transmembrane region" description="Helical" evidence="5">
    <location>
        <begin position="106"/>
        <end position="124"/>
    </location>
</feature>
<dbReference type="OrthoDB" id="9792760at2"/>
<dbReference type="STRING" id="562970.Btus_0518"/>
<evidence type="ECO:0000256" key="4">
    <source>
        <dbReference type="ARBA" id="ARBA00023136"/>
    </source>
</evidence>
<dbReference type="HOGENOM" id="CLU_058421_8_2_9"/>
<name>D5WTW6_KYRT2</name>
<evidence type="ECO:0000256" key="3">
    <source>
        <dbReference type="ARBA" id="ARBA00022989"/>
    </source>
</evidence>
<evidence type="ECO:0000313" key="7">
    <source>
        <dbReference type="Proteomes" id="UP000002368"/>
    </source>
</evidence>
<keyword evidence="3 5" id="KW-1133">Transmembrane helix</keyword>
<evidence type="ECO:0000313" key="6">
    <source>
        <dbReference type="EMBL" id="ADG05286.1"/>
    </source>
</evidence>
<dbReference type="EMBL" id="CP002017">
    <property type="protein sequence ID" value="ADG05286.1"/>
    <property type="molecule type" value="Genomic_DNA"/>
</dbReference>
<comment type="subcellular location">
    <subcellularLocation>
        <location evidence="1">Membrane</location>
        <topology evidence="1">Multi-pass membrane protein</topology>
    </subcellularLocation>
</comment>
<dbReference type="KEGG" id="bts:Btus_0518"/>
<sequence length="127" mass="14083">MTWLWLVGRVVFGVYFILDGILHFTRFESTKQYAAYKGIPVPGFSVAVTGLLLLAGGLSILTGYWVQPLLILLAIFLVAAAVWVHNFWTVEDAQGKATEMAHFTKNIALASAALMMLAISQWSWTTF</sequence>
<evidence type="ECO:0000256" key="2">
    <source>
        <dbReference type="ARBA" id="ARBA00022692"/>
    </source>
</evidence>
<gene>
    <name evidence="6" type="ordered locus">Btus_0518</name>
</gene>
<dbReference type="AlphaFoldDB" id="D5WTW6"/>
<keyword evidence="7" id="KW-1185">Reference proteome</keyword>
<feature type="transmembrane region" description="Helical" evidence="5">
    <location>
        <begin position="6"/>
        <end position="27"/>
    </location>
</feature>
<protein>
    <submittedName>
        <fullName evidence="6">DoxX family protein</fullName>
    </submittedName>
</protein>
<dbReference type="GO" id="GO:0016020">
    <property type="term" value="C:membrane"/>
    <property type="evidence" value="ECO:0007669"/>
    <property type="project" value="UniProtKB-SubCell"/>
</dbReference>
<evidence type="ECO:0000256" key="1">
    <source>
        <dbReference type="ARBA" id="ARBA00004141"/>
    </source>
</evidence>
<dbReference type="Proteomes" id="UP000002368">
    <property type="component" value="Chromosome"/>
</dbReference>
<dbReference type="eggNOG" id="COG2259">
    <property type="taxonomic scope" value="Bacteria"/>
</dbReference>
<keyword evidence="2 5" id="KW-0812">Transmembrane</keyword>
<accession>D5WTW6</accession>
<keyword evidence="4 5" id="KW-0472">Membrane</keyword>
<dbReference type="RefSeq" id="WP_013074579.1">
    <property type="nucleotide sequence ID" value="NC_014098.1"/>
</dbReference>